<keyword evidence="1" id="KW-0472">Membrane</keyword>
<keyword evidence="1" id="KW-0812">Transmembrane</keyword>
<dbReference type="AlphaFoldDB" id="A0A511AK95"/>
<feature type="transmembrane region" description="Helical" evidence="1">
    <location>
        <begin position="90"/>
        <end position="110"/>
    </location>
</feature>
<feature type="transmembrane region" description="Helical" evidence="1">
    <location>
        <begin position="122"/>
        <end position="143"/>
    </location>
</feature>
<proteinExistence type="predicted"/>
<dbReference type="Proteomes" id="UP000321225">
    <property type="component" value="Unassembled WGS sequence"/>
</dbReference>
<dbReference type="EMBL" id="BJUW01000005">
    <property type="protein sequence ID" value="GEK86317.1"/>
    <property type="molecule type" value="Genomic_DNA"/>
</dbReference>
<evidence type="ECO:0000256" key="1">
    <source>
        <dbReference type="SAM" id="Phobius"/>
    </source>
</evidence>
<comment type="caution">
    <text evidence="2">The sequence shown here is derived from an EMBL/GenBank/DDBJ whole genome shotgun (WGS) entry which is preliminary data.</text>
</comment>
<evidence type="ECO:0000313" key="2">
    <source>
        <dbReference type="EMBL" id="GEK86317.1"/>
    </source>
</evidence>
<protein>
    <submittedName>
        <fullName evidence="2">Uncharacterized protein</fullName>
    </submittedName>
</protein>
<feature type="transmembrane region" description="Helical" evidence="1">
    <location>
        <begin position="253"/>
        <end position="274"/>
    </location>
</feature>
<sequence length="342" mass="36106">MAATLTERYISATIKTLPPATQDDVRAELEASIGDAVEARAEQGETRPDAERAVLTELGDPAVLAARYAERPLHLIGPKYYLTWWRLLKLLLWIVPVCVAAAVALGLTISDAPVGEIIGQTIAITLSVAVHLCFWTTLVFVVLERSGADTGVKWSVDSLPEPQESGAGRGDLIASLVFLGIAVAALLWDRFVGFVVFATGDIDVSDGLGAQTDVMSILHPGLWPWWIGGALVLIGLEAALAIAVYANRGWQPALAALNTVLAVVFAAAAIYLLATGQLVNPDFLAFIADAGGEGFATGDAKAAGEGGTFRILAVLTGAVIVGIAVWDIVDGWRKTRRAQRAE</sequence>
<dbReference type="RefSeq" id="WP_147038936.1">
    <property type="nucleotide sequence ID" value="NZ_BJUW01000005.1"/>
</dbReference>
<feature type="transmembrane region" description="Helical" evidence="1">
    <location>
        <begin position="309"/>
        <end position="329"/>
    </location>
</feature>
<dbReference type="InterPro" id="IPR047928">
    <property type="entry name" value="Perm_prefix_1"/>
</dbReference>
<keyword evidence="3" id="KW-1185">Reference proteome</keyword>
<evidence type="ECO:0000313" key="3">
    <source>
        <dbReference type="Proteomes" id="UP000321225"/>
    </source>
</evidence>
<feature type="transmembrane region" description="Helical" evidence="1">
    <location>
        <begin position="172"/>
        <end position="188"/>
    </location>
</feature>
<accession>A0A511AK95</accession>
<keyword evidence="1" id="KW-1133">Transmembrane helix</keyword>
<feature type="transmembrane region" description="Helical" evidence="1">
    <location>
        <begin position="223"/>
        <end position="246"/>
    </location>
</feature>
<dbReference type="NCBIfam" id="NF038403">
    <property type="entry name" value="perm_prefix_1"/>
    <property type="match status" value="1"/>
</dbReference>
<dbReference type="OrthoDB" id="3171769at2"/>
<gene>
    <name evidence="2" type="ORF">MAE01_14930</name>
</gene>
<reference evidence="2 3" key="1">
    <citation type="submission" date="2019-07" db="EMBL/GenBank/DDBJ databases">
        <title>Whole genome shotgun sequence of Microbacterium aerolatum NBRC 103071.</title>
        <authorList>
            <person name="Hosoyama A."/>
            <person name="Uohara A."/>
            <person name="Ohji S."/>
            <person name="Ichikawa N."/>
        </authorList>
    </citation>
    <scope>NUCLEOTIDE SEQUENCE [LARGE SCALE GENOMIC DNA]</scope>
    <source>
        <strain evidence="2 3">NBRC 103071</strain>
    </source>
</reference>
<name>A0A511AK95_9MICO</name>
<dbReference type="Pfam" id="PF22564">
    <property type="entry name" value="HAAS"/>
    <property type="match status" value="1"/>
</dbReference>
<organism evidence="2 3">
    <name type="scientific">Microbacterium aerolatum</name>
    <dbReference type="NCBI Taxonomy" id="153731"/>
    <lineage>
        <taxon>Bacteria</taxon>
        <taxon>Bacillati</taxon>
        <taxon>Actinomycetota</taxon>
        <taxon>Actinomycetes</taxon>
        <taxon>Micrococcales</taxon>
        <taxon>Microbacteriaceae</taxon>
        <taxon>Microbacterium</taxon>
    </lineage>
</organism>